<reference evidence="2" key="1">
    <citation type="submission" date="2015-11" db="EMBL/GenBank/DDBJ databases">
        <authorList>
            <person name="Varghese N."/>
        </authorList>
    </citation>
    <scope>NUCLEOTIDE SEQUENCE [LARGE SCALE GENOMIC DNA]</scope>
    <source>
        <strain evidence="2">DSM 45899</strain>
    </source>
</reference>
<protein>
    <submittedName>
        <fullName evidence="1">Uncharacterized protein</fullName>
    </submittedName>
</protein>
<name>A0A0S4QSW1_9ACTN</name>
<proteinExistence type="predicted"/>
<evidence type="ECO:0000313" key="2">
    <source>
        <dbReference type="Proteomes" id="UP000198802"/>
    </source>
</evidence>
<gene>
    <name evidence="1" type="ORF">Ga0074812_12165</name>
</gene>
<keyword evidence="2" id="KW-1185">Reference proteome</keyword>
<dbReference type="Proteomes" id="UP000198802">
    <property type="component" value="Unassembled WGS sequence"/>
</dbReference>
<dbReference type="EMBL" id="FAOZ01000021">
    <property type="protein sequence ID" value="CUU58689.1"/>
    <property type="molecule type" value="Genomic_DNA"/>
</dbReference>
<accession>A0A0S4QSW1</accession>
<dbReference type="RefSeq" id="WP_091282173.1">
    <property type="nucleotide sequence ID" value="NZ_FAOZ01000021.1"/>
</dbReference>
<organism evidence="1 2">
    <name type="scientific">Parafrankia irregularis</name>
    <dbReference type="NCBI Taxonomy" id="795642"/>
    <lineage>
        <taxon>Bacteria</taxon>
        <taxon>Bacillati</taxon>
        <taxon>Actinomycetota</taxon>
        <taxon>Actinomycetes</taxon>
        <taxon>Frankiales</taxon>
        <taxon>Frankiaceae</taxon>
        <taxon>Parafrankia</taxon>
    </lineage>
</organism>
<dbReference type="AlphaFoldDB" id="A0A0S4QSW1"/>
<sequence length="199" mass="21125">MAGLRGRGPGRGAERDEPVPADEIAAWFAARVPAGWFTGPPRVTIDRDEITVVGALVQPDPAGAAPGGSAAGSDAATSGPAAAAEAAGWIRRFREETRDGRIVLAREAEQRFGRKVAWGVSFGGATELFTALSVPVMTRLRQPERQVLDTLVDSGVARSRSEALAWCVRLVGENADAWLARLREAMEKVEQIRAEGPGI</sequence>
<evidence type="ECO:0000313" key="1">
    <source>
        <dbReference type="EMBL" id="CUU58689.1"/>
    </source>
</evidence>